<dbReference type="SUPFAM" id="SSF51556">
    <property type="entry name" value="Metallo-dependent hydrolases"/>
    <property type="match status" value="1"/>
</dbReference>
<dbReference type="PANTHER" id="PTHR43668">
    <property type="entry name" value="ALLANTOINASE"/>
    <property type="match status" value="1"/>
</dbReference>
<feature type="region of interest" description="Disordered" evidence="1">
    <location>
        <begin position="329"/>
        <end position="353"/>
    </location>
</feature>
<dbReference type="OrthoDB" id="10258955at2759"/>
<dbReference type="GO" id="GO:0006145">
    <property type="term" value="P:purine nucleobase catabolic process"/>
    <property type="evidence" value="ECO:0007669"/>
    <property type="project" value="TreeGrafter"/>
</dbReference>
<evidence type="ECO:0000256" key="1">
    <source>
        <dbReference type="SAM" id="MobiDB-lite"/>
    </source>
</evidence>
<evidence type="ECO:0000313" key="4">
    <source>
        <dbReference type="Proteomes" id="UP000789595"/>
    </source>
</evidence>
<sequence>MTAGDVQPRRCAVYSDRVALPQGVQAATITVEDGVIARIESGRVPPPNDVEFVDCGACALLPGLIDVLRGSDVYESAVEGGFSTVVHLPSRFGGPELQNDEPLLCDVVIAGRATSSYIPVVAEVPTLAPCDDVNGATTDETWLQAQARPGVLGSRFDLYCLSSAVTRRRPQAEARVLVTDVVKLTDGERDLASPFHHVPVADRPRAASPMARLPLCELDGAQESPSRRLRKQQSSEDEDPWVQSLLQAELASYAYEAPESPKPSVSFAPLTSPALKRSQTVPNPQRLVPCAVRRPTFPPSSPERAVFVRTPSLGQLVKDVSKITCPVLPPPPLRPRAQSEPSSPSHHEVIPRSVSATIRQPRFARRRPREISIFKDTDDNTRRAIRRDYSLLARAHPSRSQARGLRWLLSRRVKNASRLHITDVAAAQTVGALQHVPEDLKPTAATSTLYLLLAAEEVPNGATRFKFAPPLRHSGHQTALWDALRDGTLQCIHSGTDAVAPELKCSESGDFARAAPGTCARVAADALPALWARALSEGFSLTDVAKWLSTNTAAALGLSQYGTIAIGKCASFCVFDAEAASSASSDALKGVPTLGRVEATFVRGRVAYRRGGVGSVAGRLVDVDGADEVPSW</sequence>
<dbReference type="Gene3D" id="3.20.20.140">
    <property type="entry name" value="Metal-dependent hydrolases"/>
    <property type="match status" value="2"/>
</dbReference>
<dbReference type="InterPro" id="IPR050138">
    <property type="entry name" value="DHOase/Allantoinase_Hydrolase"/>
</dbReference>
<dbReference type="PANTHER" id="PTHR43668:SF2">
    <property type="entry name" value="ALLANTOINASE"/>
    <property type="match status" value="1"/>
</dbReference>
<dbReference type="Pfam" id="PF01979">
    <property type="entry name" value="Amidohydro_1"/>
    <property type="match status" value="1"/>
</dbReference>
<comment type="caution">
    <text evidence="3">The sequence shown here is derived from an EMBL/GenBank/DDBJ whole genome shotgun (WGS) entry which is preliminary data.</text>
</comment>
<gene>
    <name evidence="3" type="ORF">PECAL_2P06490</name>
</gene>
<dbReference type="GO" id="GO:0005737">
    <property type="term" value="C:cytoplasm"/>
    <property type="evidence" value="ECO:0007669"/>
    <property type="project" value="TreeGrafter"/>
</dbReference>
<keyword evidence="4" id="KW-1185">Reference proteome</keyword>
<dbReference type="InterPro" id="IPR011059">
    <property type="entry name" value="Metal-dep_hydrolase_composite"/>
</dbReference>
<proteinExistence type="predicted"/>
<dbReference type="InterPro" id="IPR032466">
    <property type="entry name" value="Metal_Hydrolase"/>
</dbReference>
<evidence type="ECO:0000259" key="2">
    <source>
        <dbReference type="Pfam" id="PF01979"/>
    </source>
</evidence>
<feature type="region of interest" description="Disordered" evidence="1">
    <location>
        <begin position="219"/>
        <end position="240"/>
    </location>
</feature>
<protein>
    <recommendedName>
        <fullName evidence="2">Amidohydrolase-related domain-containing protein</fullName>
    </recommendedName>
</protein>
<dbReference type="SUPFAM" id="SSF51338">
    <property type="entry name" value="Composite domain of metallo-dependent hydrolases"/>
    <property type="match status" value="1"/>
</dbReference>
<dbReference type="Proteomes" id="UP000789595">
    <property type="component" value="Unassembled WGS sequence"/>
</dbReference>
<feature type="domain" description="Amidohydrolase-related" evidence="2">
    <location>
        <begin position="448"/>
        <end position="606"/>
    </location>
</feature>
<dbReference type="AlphaFoldDB" id="A0A8J2SG22"/>
<dbReference type="InterPro" id="IPR006680">
    <property type="entry name" value="Amidohydro-rel"/>
</dbReference>
<organism evidence="3 4">
    <name type="scientific">Pelagomonas calceolata</name>
    <dbReference type="NCBI Taxonomy" id="35677"/>
    <lineage>
        <taxon>Eukaryota</taxon>
        <taxon>Sar</taxon>
        <taxon>Stramenopiles</taxon>
        <taxon>Ochrophyta</taxon>
        <taxon>Pelagophyceae</taxon>
        <taxon>Pelagomonadales</taxon>
        <taxon>Pelagomonadaceae</taxon>
        <taxon>Pelagomonas</taxon>
    </lineage>
</organism>
<name>A0A8J2SG22_9STRA</name>
<evidence type="ECO:0000313" key="3">
    <source>
        <dbReference type="EMBL" id="CAH0367617.1"/>
    </source>
</evidence>
<accession>A0A8J2SG22</accession>
<dbReference type="EMBL" id="CAKKNE010000002">
    <property type="protein sequence ID" value="CAH0367617.1"/>
    <property type="molecule type" value="Genomic_DNA"/>
</dbReference>
<dbReference type="GO" id="GO:0004038">
    <property type="term" value="F:allantoinase activity"/>
    <property type="evidence" value="ECO:0007669"/>
    <property type="project" value="TreeGrafter"/>
</dbReference>
<reference evidence="3" key="1">
    <citation type="submission" date="2021-11" db="EMBL/GenBank/DDBJ databases">
        <authorList>
            <consortium name="Genoscope - CEA"/>
            <person name="William W."/>
        </authorList>
    </citation>
    <scope>NUCLEOTIDE SEQUENCE</scope>
</reference>